<dbReference type="EMBL" id="JARBJD010000213">
    <property type="protein sequence ID" value="KAK2946990.1"/>
    <property type="molecule type" value="Genomic_DNA"/>
</dbReference>
<protein>
    <recommendedName>
        <fullName evidence="4">IBR domain-containing protein</fullName>
    </recommendedName>
</protein>
<evidence type="ECO:0008006" key="4">
    <source>
        <dbReference type="Google" id="ProtNLM"/>
    </source>
</evidence>
<evidence type="ECO:0000256" key="1">
    <source>
        <dbReference type="SAM" id="MobiDB-lite"/>
    </source>
</evidence>
<dbReference type="Pfam" id="PF26200">
    <property type="entry name" value="Rcat_RNF216"/>
    <property type="match status" value="1"/>
</dbReference>
<feature type="region of interest" description="Disordered" evidence="1">
    <location>
        <begin position="1"/>
        <end position="21"/>
    </location>
</feature>
<dbReference type="Proteomes" id="UP001281761">
    <property type="component" value="Unassembled WGS sequence"/>
</dbReference>
<dbReference type="SUPFAM" id="SSF57850">
    <property type="entry name" value="RING/U-box"/>
    <property type="match status" value="1"/>
</dbReference>
<evidence type="ECO:0000313" key="3">
    <source>
        <dbReference type="Proteomes" id="UP001281761"/>
    </source>
</evidence>
<accession>A0ABQ9X9W2</accession>
<proteinExistence type="predicted"/>
<organism evidence="2 3">
    <name type="scientific">Blattamonas nauphoetae</name>
    <dbReference type="NCBI Taxonomy" id="2049346"/>
    <lineage>
        <taxon>Eukaryota</taxon>
        <taxon>Metamonada</taxon>
        <taxon>Preaxostyla</taxon>
        <taxon>Oxymonadida</taxon>
        <taxon>Blattamonas</taxon>
    </lineage>
</organism>
<evidence type="ECO:0000313" key="2">
    <source>
        <dbReference type="EMBL" id="KAK2946990.1"/>
    </source>
</evidence>
<sequence length="165" mass="18531">MESVLTRNQHSHTDGGLSNSHLATRTAQNTSFTDETVSQEADKRHELYLKVTAAMDSAFIRYCPNCSAPIVFGGGCNYVKCCHCDCKFCILCMFREDPIIAPIHSHYKAEASTCQLFTPNGENDHLHHRRARAAGIRAEEEWRRENPSFSHIDFDILAAAIPDSM</sequence>
<keyword evidence="3" id="KW-1185">Reference proteome</keyword>
<reference evidence="2 3" key="1">
    <citation type="journal article" date="2022" name="bioRxiv">
        <title>Genomics of Preaxostyla Flagellates Illuminates Evolutionary Transitions and the Path Towards Mitochondrial Loss.</title>
        <authorList>
            <person name="Novak L.V.F."/>
            <person name="Treitli S.C."/>
            <person name="Pyrih J."/>
            <person name="Halakuc P."/>
            <person name="Pipaliya S.V."/>
            <person name="Vacek V."/>
            <person name="Brzon O."/>
            <person name="Soukal P."/>
            <person name="Eme L."/>
            <person name="Dacks J.B."/>
            <person name="Karnkowska A."/>
            <person name="Elias M."/>
            <person name="Hampl V."/>
        </authorList>
    </citation>
    <scope>NUCLEOTIDE SEQUENCE [LARGE SCALE GENOMIC DNA]</scope>
    <source>
        <strain evidence="2">NAU3</strain>
        <tissue evidence="2">Gut</tissue>
    </source>
</reference>
<name>A0ABQ9X9W2_9EUKA</name>
<dbReference type="Gene3D" id="1.20.120.1750">
    <property type="match status" value="1"/>
</dbReference>
<gene>
    <name evidence="2" type="ORF">BLNAU_18076</name>
</gene>
<comment type="caution">
    <text evidence="2">The sequence shown here is derived from an EMBL/GenBank/DDBJ whole genome shotgun (WGS) entry which is preliminary data.</text>
</comment>